<gene>
    <name evidence="1" type="ORF">TR146087</name>
</gene>
<dbReference type="EMBL" id="GEEE01004541">
    <property type="protein sequence ID" value="JAP58684.1"/>
    <property type="molecule type" value="Transcribed_RNA"/>
</dbReference>
<name>A0A0X3PRE8_SCHSO</name>
<protein>
    <submittedName>
        <fullName evidence="1">Uncharacterized protein</fullName>
    </submittedName>
</protein>
<sequence>MANVKPSRYRIGTFHPHHFCAFGISKTRGVWGVLELAARFFILVKSQRLMSNMMFFIPFAIGLQRKKSEYIWNVPRFCNLSYVKLHQVYVQETRQRSHP</sequence>
<evidence type="ECO:0000313" key="1">
    <source>
        <dbReference type="EMBL" id="JAP52577.1"/>
    </source>
</evidence>
<dbReference type="AlphaFoldDB" id="A0A0X3PRE8"/>
<reference evidence="1" key="1">
    <citation type="submission" date="2016-01" db="EMBL/GenBank/DDBJ databases">
        <title>Reference transcriptome for the parasite Schistocephalus solidus: insights into the molecular evolution of parasitism.</title>
        <authorList>
            <person name="Hebert F.O."/>
            <person name="Grambauer S."/>
            <person name="Barber I."/>
            <person name="Landry C.R."/>
            <person name="Aubin-Horth N."/>
        </authorList>
    </citation>
    <scope>NUCLEOTIDE SEQUENCE</scope>
</reference>
<dbReference type="EMBL" id="GEEE01010648">
    <property type="protein sequence ID" value="JAP52577.1"/>
    <property type="molecule type" value="Transcribed_RNA"/>
</dbReference>
<organism evidence="1">
    <name type="scientific">Schistocephalus solidus</name>
    <name type="common">Tapeworm</name>
    <dbReference type="NCBI Taxonomy" id="70667"/>
    <lineage>
        <taxon>Eukaryota</taxon>
        <taxon>Metazoa</taxon>
        <taxon>Spiralia</taxon>
        <taxon>Lophotrochozoa</taxon>
        <taxon>Platyhelminthes</taxon>
        <taxon>Cestoda</taxon>
        <taxon>Eucestoda</taxon>
        <taxon>Diphyllobothriidea</taxon>
        <taxon>Diphyllobothriidae</taxon>
        <taxon>Schistocephalus</taxon>
    </lineage>
</organism>
<accession>A0A0X3PRE8</accession>
<proteinExistence type="predicted"/>
<dbReference type="EMBL" id="GEEE01006942">
    <property type="protein sequence ID" value="JAP56283.1"/>
    <property type="molecule type" value="Transcribed_RNA"/>
</dbReference>
<dbReference type="EMBL" id="GEEE01023166">
    <property type="protein sequence ID" value="JAP40059.1"/>
    <property type="molecule type" value="Transcribed_RNA"/>
</dbReference>